<accession>A0A448NYI2</accession>
<dbReference type="Gene3D" id="2.10.109.10">
    <property type="entry name" value="Umud Fragment, subunit A"/>
    <property type="match status" value="1"/>
</dbReference>
<evidence type="ECO:0000313" key="11">
    <source>
        <dbReference type="Proteomes" id="UP000277858"/>
    </source>
</evidence>
<feature type="domain" description="Peptidase S26" evidence="9">
    <location>
        <begin position="83"/>
        <end position="258"/>
    </location>
</feature>
<protein>
    <recommendedName>
        <fullName evidence="4 7">Signal peptidase I</fullName>
        <ecNumber evidence="4 7">3.4.21.89</ecNumber>
    </recommendedName>
</protein>
<dbReference type="PANTHER" id="PTHR43390:SF1">
    <property type="entry name" value="CHLOROPLAST PROCESSING PEPTIDASE"/>
    <property type="match status" value="1"/>
</dbReference>
<organism evidence="10 11">
    <name type="scientific">Acidipropionibacterium jensenii</name>
    <dbReference type="NCBI Taxonomy" id="1749"/>
    <lineage>
        <taxon>Bacteria</taxon>
        <taxon>Bacillati</taxon>
        <taxon>Actinomycetota</taxon>
        <taxon>Actinomycetes</taxon>
        <taxon>Propionibacteriales</taxon>
        <taxon>Propionibacteriaceae</taxon>
        <taxon>Acidipropionibacterium</taxon>
    </lineage>
</organism>
<feature type="active site" evidence="6">
    <location>
        <position position="108"/>
    </location>
</feature>
<dbReference type="NCBIfam" id="TIGR02227">
    <property type="entry name" value="sigpep_I_bact"/>
    <property type="match status" value="1"/>
</dbReference>
<sequence length="299" mass="31933">MEAPSPDRVSVDARSPGDSVDVDTVTSCNANSVGHVSRDCRARHATAGAVDTMAAMPAPRETDAEMRRGTPRWRRWLGSFWGQLVLAVVVIGLVLSFVAKPYGVPSASMEDTLRPGDRVLVNRLAYRFGPPKAGDVVVFNAGSAWDSPSSAQHRSVRSAIKSAWGWTGFGPTGSHTLVKRIIAIPGQKASCCSVNGSVVVDGVPLQESYLGSNLPFTPGKLDCGTTPRSLRCFAQVTVPEDSYLMLGDNRADSSDSAFRCRSGAASPMPESCWRWATGDNVVGKVSVALWPRERIGGVR</sequence>
<dbReference type="GO" id="GO:0009003">
    <property type="term" value="F:signal peptidase activity"/>
    <property type="evidence" value="ECO:0007669"/>
    <property type="project" value="UniProtKB-EC"/>
</dbReference>
<evidence type="ECO:0000256" key="4">
    <source>
        <dbReference type="ARBA" id="ARBA00013208"/>
    </source>
</evidence>
<evidence type="ECO:0000256" key="2">
    <source>
        <dbReference type="ARBA" id="ARBA00004401"/>
    </source>
</evidence>
<keyword evidence="5 7" id="KW-0378">Hydrolase</keyword>
<evidence type="ECO:0000256" key="8">
    <source>
        <dbReference type="SAM" id="MobiDB-lite"/>
    </source>
</evidence>
<dbReference type="OrthoDB" id="9815782at2"/>
<dbReference type="AlphaFoldDB" id="A0A448NYI2"/>
<evidence type="ECO:0000313" key="10">
    <source>
        <dbReference type="EMBL" id="VEI02997.1"/>
    </source>
</evidence>
<dbReference type="InterPro" id="IPR036286">
    <property type="entry name" value="LexA/Signal_pep-like_sf"/>
</dbReference>
<evidence type="ECO:0000256" key="5">
    <source>
        <dbReference type="ARBA" id="ARBA00022801"/>
    </source>
</evidence>
<keyword evidence="7" id="KW-0472">Membrane</keyword>
<feature type="region of interest" description="Disordered" evidence="8">
    <location>
        <begin position="1"/>
        <end position="23"/>
    </location>
</feature>
<keyword evidence="11" id="KW-1185">Reference proteome</keyword>
<keyword evidence="7" id="KW-0645">Protease</keyword>
<evidence type="ECO:0000256" key="7">
    <source>
        <dbReference type="RuleBase" id="RU362042"/>
    </source>
</evidence>
<gene>
    <name evidence="10" type="primary">spsB</name>
    <name evidence="10" type="ORF">NCTC13652_01195</name>
</gene>
<keyword evidence="7" id="KW-1133">Transmembrane helix</keyword>
<feature type="transmembrane region" description="Helical" evidence="7">
    <location>
        <begin position="76"/>
        <end position="99"/>
    </location>
</feature>
<dbReference type="PRINTS" id="PR00727">
    <property type="entry name" value="LEADERPTASE"/>
</dbReference>
<dbReference type="GO" id="GO:0004252">
    <property type="term" value="F:serine-type endopeptidase activity"/>
    <property type="evidence" value="ECO:0007669"/>
    <property type="project" value="InterPro"/>
</dbReference>
<reference evidence="10 11" key="1">
    <citation type="submission" date="2018-12" db="EMBL/GenBank/DDBJ databases">
        <authorList>
            <consortium name="Pathogen Informatics"/>
        </authorList>
    </citation>
    <scope>NUCLEOTIDE SEQUENCE [LARGE SCALE GENOMIC DNA]</scope>
    <source>
        <strain evidence="10 11">NCTC13652</strain>
    </source>
</reference>
<feature type="active site" evidence="6">
    <location>
        <position position="179"/>
    </location>
</feature>
<dbReference type="EC" id="3.4.21.89" evidence="4 7"/>
<dbReference type="EMBL" id="LR134473">
    <property type="protein sequence ID" value="VEI02997.1"/>
    <property type="molecule type" value="Genomic_DNA"/>
</dbReference>
<dbReference type="Pfam" id="PF10502">
    <property type="entry name" value="Peptidase_S26"/>
    <property type="match status" value="1"/>
</dbReference>
<dbReference type="PANTHER" id="PTHR43390">
    <property type="entry name" value="SIGNAL PEPTIDASE I"/>
    <property type="match status" value="1"/>
</dbReference>
<evidence type="ECO:0000256" key="3">
    <source>
        <dbReference type="ARBA" id="ARBA00009370"/>
    </source>
</evidence>
<evidence type="ECO:0000259" key="9">
    <source>
        <dbReference type="Pfam" id="PF10502"/>
    </source>
</evidence>
<proteinExistence type="inferred from homology"/>
<dbReference type="GO" id="GO:0005886">
    <property type="term" value="C:plasma membrane"/>
    <property type="evidence" value="ECO:0007669"/>
    <property type="project" value="UniProtKB-SubCell"/>
</dbReference>
<dbReference type="Proteomes" id="UP000277858">
    <property type="component" value="Chromosome"/>
</dbReference>
<comment type="catalytic activity">
    <reaction evidence="1 7">
        <text>Cleavage of hydrophobic, N-terminal signal or leader sequences from secreted and periplasmic proteins.</text>
        <dbReference type="EC" id="3.4.21.89"/>
    </reaction>
</comment>
<comment type="subcellular location">
    <subcellularLocation>
        <location evidence="2">Cell membrane</location>
        <topology evidence="2">Single-pass type II membrane protein</topology>
    </subcellularLocation>
    <subcellularLocation>
        <location evidence="7">Membrane</location>
        <topology evidence="7">Single-pass type II membrane protein</topology>
    </subcellularLocation>
</comment>
<dbReference type="InterPro" id="IPR019533">
    <property type="entry name" value="Peptidase_S26"/>
</dbReference>
<dbReference type="PROSITE" id="PS00761">
    <property type="entry name" value="SPASE_I_3"/>
    <property type="match status" value="1"/>
</dbReference>
<dbReference type="RefSeq" id="WP_084149549.1">
    <property type="nucleotide sequence ID" value="NZ_LR134473.1"/>
</dbReference>
<keyword evidence="7" id="KW-0812">Transmembrane</keyword>
<dbReference type="STRING" id="1122997.GCA_000425285_02702"/>
<dbReference type="GO" id="GO:0006465">
    <property type="term" value="P:signal peptide processing"/>
    <property type="evidence" value="ECO:0007669"/>
    <property type="project" value="InterPro"/>
</dbReference>
<evidence type="ECO:0000256" key="1">
    <source>
        <dbReference type="ARBA" id="ARBA00000677"/>
    </source>
</evidence>
<comment type="similarity">
    <text evidence="3 7">Belongs to the peptidase S26 family.</text>
</comment>
<evidence type="ECO:0000256" key="6">
    <source>
        <dbReference type="PIRSR" id="PIRSR600223-1"/>
    </source>
</evidence>
<dbReference type="SUPFAM" id="SSF51306">
    <property type="entry name" value="LexA/Signal peptidase"/>
    <property type="match status" value="1"/>
</dbReference>
<dbReference type="InterPro" id="IPR019758">
    <property type="entry name" value="Pept_S26A_signal_pept_1_CS"/>
</dbReference>
<name>A0A448NYI2_9ACTN</name>
<dbReference type="InterPro" id="IPR000223">
    <property type="entry name" value="Pept_S26A_signal_pept_1"/>
</dbReference>
<dbReference type="CDD" id="cd06530">
    <property type="entry name" value="S26_SPase_I"/>
    <property type="match status" value="1"/>
</dbReference>